<dbReference type="PROSITE" id="PS51257">
    <property type="entry name" value="PROKAR_LIPOPROTEIN"/>
    <property type="match status" value="1"/>
</dbReference>
<keyword evidence="2 7" id="KW-0812">Transmembrane</keyword>
<evidence type="ECO:0000256" key="7">
    <source>
        <dbReference type="SAM" id="Phobius"/>
    </source>
</evidence>
<evidence type="ECO:0000256" key="6">
    <source>
        <dbReference type="ARBA" id="ARBA00023136"/>
    </source>
</evidence>
<keyword evidence="11" id="KW-1185">Reference proteome</keyword>
<evidence type="ECO:0000256" key="2">
    <source>
        <dbReference type="ARBA" id="ARBA00022692"/>
    </source>
</evidence>
<dbReference type="InterPro" id="IPR014223">
    <property type="entry name" value="ABC_CydC/D"/>
</dbReference>
<dbReference type="EMBL" id="PTIX01000024">
    <property type="protein sequence ID" value="PPK63850.1"/>
    <property type="molecule type" value="Genomic_DNA"/>
</dbReference>
<dbReference type="GO" id="GO:0016887">
    <property type="term" value="F:ATP hydrolysis activity"/>
    <property type="evidence" value="ECO:0007669"/>
    <property type="project" value="InterPro"/>
</dbReference>
<dbReference type="GO" id="GO:0005886">
    <property type="term" value="C:plasma membrane"/>
    <property type="evidence" value="ECO:0007669"/>
    <property type="project" value="UniProtKB-SubCell"/>
</dbReference>
<feature type="transmembrane region" description="Helical" evidence="7">
    <location>
        <begin position="145"/>
        <end position="166"/>
    </location>
</feature>
<dbReference type="GO" id="GO:0034775">
    <property type="term" value="P:glutathione transmembrane transport"/>
    <property type="evidence" value="ECO:0007669"/>
    <property type="project" value="InterPro"/>
</dbReference>
<evidence type="ECO:0000313" key="10">
    <source>
        <dbReference type="EMBL" id="PPK63850.1"/>
    </source>
</evidence>
<name>A0A2S6GF83_9PSEU</name>
<evidence type="ECO:0000313" key="11">
    <source>
        <dbReference type="Proteomes" id="UP000239203"/>
    </source>
</evidence>
<reference evidence="10 11" key="1">
    <citation type="submission" date="2018-02" db="EMBL/GenBank/DDBJ databases">
        <title>Genomic Encyclopedia of Archaeal and Bacterial Type Strains, Phase II (KMG-II): from individual species to whole genera.</title>
        <authorList>
            <person name="Goeker M."/>
        </authorList>
    </citation>
    <scope>NUCLEOTIDE SEQUENCE [LARGE SCALE GENOMIC DNA]</scope>
    <source>
        <strain evidence="10 11">YU 961-1</strain>
    </source>
</reference>
<dbReference type="Proteomes" id="UP000239203">
    <property type="component" value="Unassembled WGS sequence"/>
</dbReference>
<evidence type="ECO:0000259" key="8">
    <source>
        <dbReference type="PROSITE" id="PS50893"/>
    </source>
</evidence>
<evidence type="ECO:0000256" key="1">
    <source>
        <dbReference type="ARBA" id="ARBA00004651"/>
    </source>
</evidence>
<dbReference type="AlphaFoldDB" id="A0A2S6GF83"/>
<dbReference type="PROSITE" id="PS50929">
    <property type="entry name" value="ABC_TM1F"/>
    <property type="match status" value="1"/>
</dbReference>
<dbReference type="InterPro" id="IPR017871">
    <property type="entry name" value="ABC_transporter-like_CS"/>
</dbReference>
<dbReference type="NCBIfam" id="TIGR02868">
    <property type="entry name" value="CydC"/>
    <property type="match status" value="1"/>
</dbReference>
<feature type="transmembrane region" description="Helical" evidence="7">
    <location>
        <begin position="228"/>
        <end position="247"/>
    </location>
</feature>
<comment type="caution">
    <text evidence="10">The sequence shown here is derived from an EMBL/GenBank/DDBJ whole genome shotgun (WGS) entry which is preliminary data.</text>
</comment>
<keyword evidence="6 7" id="KW-0472">Membrane</keyword>
<gene>
    <name evidence="10" type="ORF">CLV40_12494</name>
</gene>
<dbReference type="PANTHER" id="PTHR24221">
    <property type="entry name" value="ATP-BINDING CASSETTE SUB-FAMILY B"/>
    <property type="match status" value="1"/>
</dbReference>
<dbReference type="InterPro" id="IPR039421">
    <property type="entry name" value="Type_1_exporter"/>
</dbReference>
<feature type="transmembrane region" description="Helical" evidence="7">
    <location>
        <begin position="116"/>
        <end position="139"/>
    </location>
</feature>
<accession>A0A2S6GF83</accession>
<comment type="subcellular location">
    <subcellularLocation>
        <location evidence="1">Cell membrane</location>
        <topology evidence="1">Multi-pass membrane protein</topology>
    </subcellularLocation>
</comment>
<dbReference type="InterPro" id="IPR036640">
    <property type="entry name" value="ABC1_TM_sf"/>
</dbReference>
<evidence type="ECO:0000259" key="9">
    <source>
        <dbReference type="PROSITE" id="PS50929"/>
    </source>
</evidence>
<dbReference type="Pfam" id="PF00005">
    <property type="entry name" value="ABC_tran"/>
    <property type="match status" value="1"/>
</dbReference>
<dbReference type="InterPro" id="IPR011527">
    <property type="entry name" value="ABC1_TM_dom"/>
</dbReference>
<evidence type="ECO:0000256" key="5">
    <source>
        <dbReference type="ARBA" id="ARBA00022989"/>
    </source>
</evidence>
<dbReference type="GO" id="GO:0034040">
    <property type="term" value="F:ATPase-coupled lipid transmembrane transporter activity"/>
    <property type="evidence" value="ECO:0007669"/>
    <property type="project" value="TreeGrafter"/>
</dbReference>
<feature type="domain" description="ABC transporter" evidence="8">
    <location>
        <begin position="310"/>
        <end position="540"/>
    </location>
</feature>
<keyword evidence="4 10" id="KW-0067">ATP-binding</keyword>
<sequence>MVAAVVRLVVAALAGVACEAAGVGLTGAAVWLVCRAARQPPLSALVVAVVLVRGLAVGRGGFRYAERILGHDAVLRTMATIRGRFFDALIPRAGGEYRRGDLLGRLVSDVECVQDLLLRVALPTVAAISVGGIAVAWLATLAPAAALTLAAGLLITTLLLPTAAALSAHRADAPLAAARADLTARAIDLVEGMEDLLVHGSEALAAQREQTAATAVARLERRRAATRAALACGAVLTQLATCAVVAWQTHAASAVVLLGSLAVMEVTLPLRLGGERLGSALNALTRVRAILRTPTRPAPPTTAPKPPVSLRFRGVGYTHPGADRPALVDIDLEVPAGTRVAIVGPSGSGKSTLLALALGLTHPDHGHVELGGANITAPLRPRLVSGLPQDPAVFAGTVRANLELGNHQADTPDLWHALTRVGAHDWVRDLPNGLDTPITDSTISGGERQRLALATALLATPDLLVLDEPVESLDPTTADAVLTDTLNATRHHTTLLVSHRLRGLEQVDRIVVLQAGRIAQSGTHHDLLATPGHYRDHYLAELDPHDSRPLT</sequence>
<dbReference type="PANTHER" id="PTHR24221:SF654">
    <property type="entry name" value="ATP-BINDING CASSETTE SUB-FAMILY B MEMBER 6"/>
    <property type="match status" value="1"/>
</dbReference>
<dbReference type="SUPFAM" id="SSF90123">
    <property type="entry name" value="ABC transporter transmembrane region"/>
    <property type="match status" value="1"/>
</dbReference>
<dbReference type="Gene3D" id="3.40.50.300">
    <property type="entry name" value="P-loop containing nucleotide triphosphate hydrolases"/>
    <property type="match status" value="1"/>
</dbReference>
<evidence type="ECO:0000256" key="4">
    <source>
        <dbReference type="ARBA" id="ARBA00022840"/>
    </source>
</evidence>
<feature type="domain" description="ABC transmembrane type-1" evidence="9">
    <location>
        <begin position="9"/>
        <end position="247"/>
    </location>
</feature>
<keyword evidence="3" id="KW-0547">Nucleotide-binding</keyword>
<dbReference type="GO" id="GO:0005524">
    <property type="term" value="F:ATP binding"/>
    <property type="evidence" value="ECO:0007669"/>
    <property type="project" value="UniProtKB-KW"/>
</dbReference>
<dbReference type="InterPro" id="IPR027417">
    <property type="entry name" value="P-loop_NTPase"/>
</dbReference>
<dbReference type="InterPro" id="IPR003439">
    <property type="entry name" value="ABC_transporter-like_ATP-bd"/>
</dbReference>
<dbReference type="InterPro" id="IPR003593">
    <property type="entry name" value="AAA+_ATPase"/>
</dbReference>
<dbReference type="SUPFAM" id="SSF52540">
    <property type="entry name" value="P-loop containing nucleoside triphosphate hydrolases"/>
    <property type="match status" value="1"/>
</dbReference>
<keyword evidence="5 7" id="KW-1133">Transmembrane helix</keyword>
<dbReference type="SMART" id="SM00382">
    <property type="entry name" value="AAA"/>
    <property type="match status" value="1"/>
</dbReference>
<dbReference type="GO" id="GO:0045454">
    <property type="term" value="P:cell redox homeostasis"/>
    <property type="evidence" value="ECO:0007669"/>
    <property type="project" value="InterPro"/>
</dbReference>
<organism evidence="10 11">
    <name type="scientific">Actinokineospora auranticolor</name>
    <dbReference type="NCBI Taxonomy" id="155976"/>
    <lineage>
        <taxon>Bacteria</taxon>
        <taxon>Bacillati</taxon>
        <taxon>Actinomycetota</taxon>
        <taxon>Actinomycetes</taxon>
        <taxon>Pseudonocardiales</taxon>
        <taxon>Pseudonocardiaceae</taxon>
        <taxon>Actinokineospora</taxon>
    </lineage>
</organism>
<dbReference type="GO" id="GO:0140359">
    <property type="term" value="F:ABC-type transporter activity"/>
    <property type="evidence" value="ECO:0007669"/>
    <property type="project" value="InterPro"/>
</dbReference>
<proteinExistence type="predicted"/>
<dbReference type="Gene3D" id="1.20.1560.10">
    <property type="entry name" value="ABC transporter type 1, transmembrane domain"/>
    <property type="match status" value="1"/>
</dbReference>
<protein>
    <submittedName>
        <fullName evidence="10">ATP-binding cassette subfamily C protein/ATP-binding cassette subfamily C protein CydC</fullName>
    </submittedName>
</protein>
<dbReference type="PROSITE" id="PS50893">
    <property type="entry name" value="ABC_TRANSPORTER_2"/>
    <property type="match status" value="1"/>
</dbReference>
<dbReference type="PROSITE" id="PS00211">
    <property type="entry name" value="ABC_TRANSPORTER_1"/>
    <property type="match status" value="1"/>
</dbReference>
<evidence type="ECO:0000256" key="3">
    <source>
        <dbReference type="ARBA" id="ARBA00022741"/>
    </source>
</evidence>